<name>A0AAV3SUS9_9EURY</name>
<dbReference type="PANTHER" id="PTHR42966:SF1">
    <property type="entry name" value="SIALIC ACID SYNTHASE"/>
    <property type="match status" value="1"/>
</dbReference>
<dbReference type="SUPFAM" id="SSF51269">
    <property type="entry name" value="AFP III-like domain"/>
    <property type="match status" value="1"/>
</dbReference>
<reference evidence="2" key="1">
    <citation type="journal article" date="2014" name="Int. J. Syst. Evol. Microbiol.">
        <title>Complete genome sequence of Corynebacterium casei LMG S-19264T (=DSM 44701T), isolated from a smear-ripened cheese.</title>
        <authorList>
            <consortium name="US DOE Joint Genome Institute (JGI-PGF)"/>
            <person name="Walter F."/>
            <person name="Albersmeier A."/>
            <person name="Kalinowski J."/>
            <person name="Ruckert C."/>
        </authorList>
    </citation>
    <scope>NUCLEOTIDE SEQUENCE</scope>
    <source>
        <strain evidence="2">JCM 14265</strain>
    </source>
</reference>
<dbReference type="InterPro" id="IPR036732">
    <property type="entry name" value="AFP_Neu5c_C_sf"/>
</dbReference>
<keyword evidence="5" id="KW-1185">Reference proteome</keyword>
<feature type="domain" description="AFP-like" evidence="1">
    <location>
        <begin position="288"/>
        <end position="349"/>
    </location>
</feature>
<dbReference type="PANTHER" id="PTHR42966">
    <property type="entry name" value="N-ACETYLNEURAMINATE SYNTHASE"/>
    <property type="match status" value="1"/>
</dbReference>
<organism evidence="2 4">
    <name type="scientific">Halorubrum ejinorense</name>
    <dbReference type="NCBI Taxonomy" id="425309"/>
    <lineage>
        <taxon>Archaea</taxon>
        <taxon>Methanobacteriati</taxon>
        <taxon>Methanobacteriota</taxon>
        <taxon>Stenosarchaea group</taxon>
        <taxon>Halobacteria</taxon>
        <taxon>Halobacteriales</taxon>
        <taxon>Haloferacaceae</taxon>
        <taxon>Halorubrum</taxon>
    </lineage>
</organism>
<dbReference type="Pfam" id="PF08666">
    <property type="entry name" value="SAF"/>
    <property type="match status" value="1"/>
</dbReference>
<dbReference type="InterPro" id="IPR013785">
    <property type="entry name" value="Aldolase_TIM"/>
</dbReference>
<evidence type="ECO:0000313" key="5">
    <source>
        <dbReference type="Proteomes" id="UP001567571"/>
    </source>
</evidence>
<dbReference type="InterPro" id="IPR057736">
    <property type="entry name" value="SAF_PseI/NeuA/NeuB"/>
</dbReference>
<dbReference type="SUPFAM" id="SSF51569">
    <property type="entry name" value="Aldolase"/>
    <property type="match status" value="1"/>
</dbReference>
<dbReference type="Proteomes" id="UP001501425">
    <property type="component" value="Unassembled WGS sequence"/>
</dbReference>
<dbReference type="GO" id="GO:0016051">
    <property type="term" value="P:carbohydrate biosynthetic process"/>
    <property type="evidence" value="ECO:0007669"/>
    <property type="project" value="InterPro"/>
</dbReference>
<dbReference type="GO" id="GO:0047444">
    <property type="term" value="F:N-acylneuraminate-9-phosphate synthase activity"/>
    <property type="evidence" value="ECO:0007669"/>
    <property type="project" value="TreeGrafter"/>
</dbReference>
<dbReference type="Gene3D" id="3.20.20.70">
    <property type="entry name" value="Aldolase class I"/>
    <property type="match status" value="1"/>
</dbReference>
<dbReference type="InterPro" id="IPR013132">
    <property type="entry name" value="PseI/NeuA/B-like_N"/>
</dbReference>
<dbReference type="CDD" id="cd11615">
    <property type="entry name" value="SAF_NeuB_like"/>
    <property type="match status" value="1"/>
</dbReference>
<dbReference type="InterPro" id="IPR006190">
    <property type="entry name" value="SAF_AFP_Neu5Ac"/>
</dbReference>
<dbReference type="Gene3D" id="3.90.1210.10">
    <property type="entry name" value="Antifreeze-like/N-acetylneuraminic acid synthase C-terminal domain"/>
    <property type="match status" value="1"/>
</dbReference>
<dbReference type="Pfam" id="PF03102">
    <property type="entry name" value="NeuB"/>
    <property type="match status" value="1"/>
</dbReference>
<dbReference type="Proteomes" id="UP001567571">
    <property type="component" value="Unassembled WGS sequence"/>
</dbReference>
<evidence type="ECO:0000313" key="3">
    <source>
        <dbReference type="EMBL" id="MEZ3166946.1"/>
    </source>
</evidence>
<dbReference type="AlphaFoldDB" id="A0AAV3SUS9"/>
<accession>A0AAV3SUS9</accession>
<dbReference type="InterPro" id="IPR051690">
    <property type="entry name" value="PseI-like"/>
</dbReference>
<comment type="caution">
    <text evidence="2">The sequence shown here is derived from an EMBL/GenBank/DDBJ whole genome shotgun (WGS) entry which is preliminary data.</text>
</comment>
<dbReference type="PROSITE" id="PS50844">
    <property type="entry name" value="AFP_LIKE"/>
    <property type="match status" value="1"/>
</dbReference>
<gene>
    <name evidence="3" type="ORF">ABNG02_06370</name>
    <name evidence="2" type="ORF">GCM10008994_22780</name>
</gene>
<sequence>MRTVELGDETIGAGSTFVIAEAGSNHNNNISQAKQLIDVAADAGADAVKFQTFRAKTMYPESSGAADYLDTDESLYNLVSEMEMPYDWIPKLRDYCQNRDILFLSTPTDRRAVDELFDYVPAYKIASFTMSHHPFLRYVAQQGKPVILSTGAHGMSEVVEAVETLQSAGLDDIIVLQCTSSYPAPLGSTNVRVIDRFKRKFGLPSGLSDHTLDPIIAPSAAVATGADIIEKHFTLDNSMDGPDHEFAIEPAELKDMISSIRKTEQVLGDGEKEIQSVEKEMHDIARRRIHASTDIEEGEQLTTENMDILRSGKNENGLAPKFFDEVIGMHTTEHISSGEGITWDVIQSDDL</sequence>
<dbReference type="RefSeq" id="WP_343779164.1">
    <property type="nucleotide sequence ID" value="NZ_BAAADQ010000013.1"/>
</dbReference>
<dbReference type="EMBL" id="BAAADQ010000013">
    <property type="protein sequence ID" value="GAA0547361.1"/>
    <property type="molecule type" value="Genomic_DNA"/>
</dbReference>
<evidence type="ECO:0000313" key="2">
    <source>
        <dbReference type="EMBL" id="GAA0547361.1"/>
    </source>
</evidence>
<reference evidence="2" key="2">
    <citation type="submission" date="2023-12" db="EMBL/GenBank/DDBJ databases">
        <authorList>
            <person name="Sun Q."/>
            <person name="Inoue M."/>
        </authorList>
    </citation>
    <scope>NUCLEOTIDE SEQUENCE</scope>
    <source>
        <strain evidence="2">JCM 14265</strain>
    </source>
</reference>
<dbReference type="EMBL" id="JBEDNW010000003">
    <property type="protein sequence ID" value="MEZ3166946.1"/>
    <property type="molecule type" value="Genomic_DNA"/>
</dbReference>
<reference evidence="3 5" key="3">
    <citation type="submission" date="2024-06" db="EMBL/GenBank/DDBJ databases">
        <title>Halorubrum miltondacostae sp. nov., a potential PHA producer isolated from an inland solar saltern in Rio Maior, Portugal.</title>
        <authorList>
            <person name="Albuquerque L."/>
            <person name="Viver T."/>
            <person name="Barroso C."/>
            <person name="Claudino R."/>
            <person name="Galvan M."/>
            <person name="Simoes G."/>
            <person name="Lobo Da Cunha A."/>
            <person name="Egas C."/>
        </authorList>
    </citation>
    <scope>NUCLEOTIDE SEQUENCE [LARGE SCALE GENOMIC DNA]</scope>
    <source>
        <strain evidence="3 5">DSM 18646</strain>
    </source>
</reference>
<dbReference type="InterPro" id="IPR013974">
    <property type="entry name" value="SAF"/>
</dbReference>
<evidence type="ECO:0000313" key="4">
    <source>
        <dbReference type="Proteomes" id="UP001501425"/>
    </source>
</evidence>
<protein>
    <submittedName>
        <fullName evidence="2">N-acetylneuraminate synthase family protein</fullName>
    </submittedName>
</protein>
<evidence type="ECO:0000259" key="1">
    <source>
        <dbReference type="PROSITE" id="PS50844"/>
    </source>
</evidence>
<proteinExistence type="predicted"/>